<gene>
    <name evidence="2" type="ORF">COT61_03375</name>
</gene>
<accession>A0A2H0WV63</accession>
<dbReference type="Proteomes" id="UP000229080">
    <property type="component" value="Unassembled WGS sequence"/>
</dbReference>
<dbReference type="EMBL" id="PEZF01000108">
    <property type="protein sequence ID" value="PIS16546.1"/>
    <property type="molecule type" value="Genomic_DNA"/>
</dbReference>
<dbReference type="GO" id="GO:0051301">
    <property type="term" value="P:cell division"/>
    <property type="evidence" value="ECO:0007669"/>
    <property type="project" value="InterPro"/>
</dbReference>
<evidence type="ECO:0000259" key="1">
    <source>
        <dbReference type="SMART" id="SM00842"/>
    </source>
</evidence>
<dbReference type="AlphaFoldDB" id="A0A2H0WV63"/>
<sequence>MSFLQKLSSLVSDKKDGDYMLALDIGTESVRAAIFSIEGGERNKLKAVVCGVGGMTMAASEGKESFVAEVVEVCRLAKKEAENMAGLEVSRAIVEMSGQSLKCSTALVSYDRKNASETIDLSEIKNIVQKSQWRAFDDLRKREAEECGLAETEIKLVDGLITNVKIDGYRVSDPIGFEGKEITLTIFNIYTSLIYLDLLRRLKKALGVEIVASIPAFFAVENALAENVFKTANLSEVSGIFIDCGVGATDVVVSHQEIIEGPKTICFGGRTFTRRLASQLQLKDEDAERLKKKYSEDQVSSLVKRKIAEILASSLKMWLGGVGATLKSFSFLSSFPSLILVAGGGGIPILLKKALESRGWQEGLNFLQATRVKVLKLSDIPDVEDKTDLLDDYSDVGLSALINFGLRLRREKSTLNSILARIIRLLQA</sequence>
<dbReference type="PANTHER" id="PTHR32432">
    <property type="entry name" value="CELL DIVISION PROTEIN FTSA-RELATED"/>
    <property type="match status" value="1"/>
</dbReference>
<feature type="domain" description="SHS2" evidence="1">
    <location>
        <begin position="20"/>
        <end position="224"/>
    </location>
</feature>
<comment type="caution">
    <text evidence="2">The sequence shown here is derived from an EMBL/GenBank/DDBJ whole genome shotgun (WGS) entry which is preliminary data.</text>
</comment>
<dbReference type="InterPro" id="IPR003494">
    <property type="entry name" value="SHS2_FtsA"/>
</dbReference>
<organism evidence="2 3">
    <name type="scientific">Candidatus Portnoybacteria bacterium CG09_land_8_20_14_0_10_44_13</name>
    <dbReference type="NCBI Taxonomy" id="1974811"/>
    <lineage>
        <taxon>Bacteria</taxon>
        <taxon>Candidatus Portnoyibacteriota</taxon>
    </lineage>
</organism>
<dbReference type="SMART" id="SM00842">
    <property type="entry name" value="FtsA"/>
    <property type="match status" value="1"/>
</dbReference>
<evidence type="ECO:0000313" key="2">
    <source>
        <dbReference type="EMBL" id="PIS16546.1"/>
    </source>
</evidence>
<dbReference type="Gene3D" id="3.30.420.40">
    <property type="match status" value="1"/>
</dbReference>
<proteinExistence type="predicted"/>
<evidence type="ECO:0000313" key="3">
    <source>
        <dbReference type="Proteomes" id="UP000229080"/>
    </source>
</evidence>
<dbReference type="InterPro" id="IPR043129">
    <property type="entry name" value="ATPase_NBD"/>
</dbReference>
<name>A0A2H0WV63_9BACT</name>
<reference evidence="3" key="1">
    <citation type="submission" date="2017-09" db="EMBL/GenBank/DDBJ databases">
        <title>Depth-based differentiation of microbial function through sediment-hosted aquifers and enrichment of novel symbionts in the deep terrestrial subsurface.</title>
        <authorList>
            <person name="Probst A.J."/>
            <person name="Ladd B."/>
            <person name="Jarett J.K."/>
            <person name="Geller-Mcgrath D.E."/>
            <person name="Sieber C.M.K."/>
            <person name="Emerson J.B."/>
            <person name="Anantharaman K."/>
            <person name="Thomas B.C."/>
            <person name="Malmstrom R."/>
            <person name="Stieglmeier M."/>
            <person name="Klingl A."/>
            <person name="Woyke T."/>
            <person name="Ryan C.M."/>
            <person name="Banfield J.F."/>
        </authorList>
    </citation>
    <scope>NUCLEOTIDE SEQUENCE [LARGE SCALE GENOMIC DNA]</scope>
</reference>
<protein>
    <recommendedName>
        <fullName evidence="1">SHS2 domain-containing protein</fullName>
    </recommendedName>
</protein>
<dbReference type="SUPFAM" id="SSF53067">
    <property type="entry name" value="Actin-like ATPase domain"/>
    <property type="match status" value="2"/>
</dbReference>
<dbReference type="InterPro" id="IPR050696">
    <property type="entry name" value="FtsA/MreB"/>
</dbReference>